<dbReference type="Proteomes" id="UP001396898">
    <property type="component" value="Unassembled WGS sequence"/>
</dbReference>
<dbReference type="Pfam" id="PF07217">
    <property type="entry name" value="Het-C"/>
    <property type="match status" value="1"/>
</dbReference>
<evidence type="ECO:0000313" key="3">
    <source>
        <dbReference type="EMBL" id="KAK8008974.1"/>
    </source>
</evidence>
<gene>
    <name evidence="3" type="ORF">PG991_011525</name>
</gene>
<dbReference type="InterPro" id="IPR010816">
    <property type="entry name" value="Het-C"/>
</dbReference>
<feature type="compositionally biased region" description="Gly residues" evidence="1">
    <location>
        <begin position="789"/>
        <end position="808"/>
    </location>
</feature>
<feature type="signal peptide" evidence="2">
    <location>
        <begin position="1"/>
        <end position="26"/>
    </location>
</feature>
<proteinExistence type="predicted"/>
<dbReference type="InterPro" id="IPR052577">
    <property type="entry name" value="VWA7"/>
</dbReference>
<feature type="compositionally biased region" description="Basic and acidic residues" evidence="1">
    <location>
        <begin position="862"/>
        <end position="910"/>
    </location>
</feature>
<evidence type="ECO:0000256" key="2">
    <source>
        <dbReference type="SAM" id="SignalP"/>
    </source>
</evidence>
<feature type="compositionally biased region" description="Gly residues" evidence="1">
    <location>
        <begin position="761"/>
        <end position="775"/>
    </location>
</feature>
<dbReference type="PANTHER" id="PTHR14905">
    <property type="entry name" value="NG37"/>
    <property type="match status" value="1"/>
</dbReference>
<name>A0ABR1RFF1_9PEZI</name>
<accession>A0ABR1RFF1</accession>
<sequence>MFTSKSFYPAVLAVVVLCVFTPGALAFGAGNIASISKVEGVNWRHGDLEDTLLTLAMARVLGHGKFDKLTVQRVYFGNWLRDYSQAIDIGTVKAVSSEAIRLLLCVLGFMTFGYGSKEFEITAARLGTYRPEDHIDNPKGYGDGAGDPRQYDERLRAPIDEERELSIDPESGMKNYIANERAGITTSAEHVRKLFGDSIELARRYRRSNNKDEIYEALRLLGTGLHCLEDFLAHSNYTELALIEMGERDVFPHVGRDTRMRLQGARDEVYPLVTGTFGGVDFLHSVTGEVSDKLTQNELDELEGTLTNNKNSNASIIEDLLSKIPDGILGGDKKGEMQNIQDNANNSQMQNAQVSPRDPEEFTRYVQDIFKQIMPAIELHDEILKSISEMIDKIPILPKILEQLEEQMSVWVFSIMAPFVVPILKQVKNELRTGSHEIIESSEAEQHVVFDDDRSSNPTHSMLSKDHFSNILNEVAGKTASKVVAWATPQIMDLWDDDSRDPEEVITNIIFGVMHHPAQREEARGPVREGRQIMFDSVRQWWDELDGRDKDDLRRKLSREGVKNGENHKEGVHDGGHGCGKPLGMKKNHGAEGGGSMEDQIAGAAAGAIYEGITGGIGNLVEQQAGINLPTGEGGHPIQVEEESSGHKHSGIGGFLHNVGKTLLGDDFKKNDRESFSSRQEDDNSRTETRTEYGHSGGRYEQAQESRTEYDNGNESRTYQRYEQDEDRRGNTTGYGYEERQESRPSYGGGYETRTERQEYGGSGGYGGGNSYGGGRDNESSYGRQESSGGYGGGNSSYGGGNSGYGGGRDNESSYGRQESSGGYGGGNSGYGGGNSYGGGDSYGRQESSGGYGGGNSGYGSSRRDDNEGGYGGERRHERNDDGYGGHEAESWNRHPNDDYRPNDYEERRY</sequence>
<feature type="region of interest" description="Disordered" evidence="1">
    <location>
        <begin position="628"/>
        <end position="654"/>
    </location>
</feature>
<feature type="compositionally biased region" description="Basic and acidic residues" evidence="1">
    <location>
        <begin position="559"/>
        <end position="576"/>
    </location>
</feature>
<feature type="compositionally biased region" description="Gly residues" evidence="1">
    <location>
        <begin position="822"/>
        <end position="842"/>
    </location>
</feature>
<dbReference type="EMBL" id="JAQQWI010000016">
    <property type="protein sequence ID" value="KAK8008974.1"/>
    <property type="molecule type" value="Genomic_DNA"/>
</dbReference>
<keyword evidence="4" id="KW-1185">Reference proteome</keyword>
<feature type="compositionally biased region" description="Basic and acidic residues" evidence="1">
    <location>
        <begin position="670"/>
        <end position="693"/>
    </location>
</feature>
<keyword evidence="2" id="KW-0732">Signal</keyword>
<feature type="region of interest" description="Disordered" evidence="1">
    <location>
        <begin position="559"/>
        <end position="596"/>
    </location>
</feature>
<feature type="region of interest" description="Disordered" evidence="1">
    <location>
        <begin position="670"/>
        <end position="910"/>
    </location>
</feature>
<evidence type="ECO:0000256" key="1">
    <source>
        <dbReference type="SAM" id="MobiDB-lite"/>
    </source>
</evidence>
<dbReference type="PANTHER" id="PTHR14905:SF11">
    <property type="entry name" value="TINC (EUROFUNG)"/>
    <property type="match status" value="1"/>
</dbReference>
<reference evidence="3 4" key="1">
    <citation type="submission" date="2023-01" db="EMBL/GenBank/DDBJ databases">
        <title>Analysis of 21 Apiospora genomes using comparative genomics revels a genus with tremendous synthesis potential of carbohydrate active enzymes and secondary metabolites.</title>
        <authorList>
            <person name="Sorensen T."/>
        </authorList>
    </citation>
    <scope>NUCLEOTIDE SEQUENCE [LARGE SCALE GENOMIC DNA]</scope>
    <source>
        <strain evidence="3 4">CBS 20057</strain>
    </source>
</reference>
<comment type="caution">
    <text evidence="3">The sequence shown here is derived from an EMBL/GenBank/DDBJ whole genome shotgun (WGS) entry which is preliminary data.</text>
</comment>
<feature type="chain" id="PRO_5047324878" evidence="2">
    <location>
        <begin position="27"/>
        <end position="910"/>
    </location>
</feature>
<organism evidence="3 4">
    <name type="scientific">Apiospora marii</name>
    <dbReference type="NCBI Taxonomy" id="335849"/>
    <lineage>
        <taxon>Eukaryota</taxon>
        <taxon>Fungi</taxon>
        <taxon>Dikarya</taxon>
        <taxon>Ascomycota</taxon>
        <taxon>Pezizomycotina</taxon>
        <taxon>Sordariomycetes</taxon>
        <taxon>Xylariomycetidae</taxon>
        <taxon>Amphisphaeriales</taxon>
        <taxon>Apiosporaceae</taxon>
        <taxon>Apiospora</taxon>
    </lineage>
</organism>
<protein>
    <submittedName>
        <fullName evidence="3">NIMA-interacting protein TinC</fullName>
    </submittedName>
</protein>
<evidence type="ECO:0000313" key="4">
    <source>
        <dbReference type="Proteomes" id="UP001396898"/>
    </source>
</evidence>
<feature type="compositionally biased region" description="Basic and acidic residues" evidence="1">
    <location>
        <begin position="718"/>
        <end position="730"/>
    </location>
</feature>